<reference evidence="1" key="1">
    <citation type="submission" date="2022-12" db="EMBL/GenBank/DDBJ databases">
        <authorList>
            <person name="Petersen C."/>
        </authorList>
    </citation>
    <scope>NUCLEOTIDE SEQUENCE</scope>
    <source>
        <strain evidence="1">IBT 21472</strain>
    </source>
</reference>
<keyword evidence="2" id="KW-1185">Reference proteome</keyword>
<dbReference type="EMBL" id="JAPZBO010000010">
    <property type="protein sequence ID" value="KAJ5298992.1"/>
    <property type="molecule type" value="Genomic_DNA"/>
</dbReference>
<organism evidence="1 2">
    <name type="scientific">Penicillium atrosanguineum</name>
    <dbReference type="NCBI Taxonomy" id="1132637"/>
    <lineage>
        <taxon>Eukaryota</taxon>
        <taxon>Fungi</taxon>
        <taxon>Dikarya</taxon>
        <taxon>Ascomycota</taxon>
        <taxon>Pezizomycotina</taxon>
        <taxon>Eurotiomycetes</taxon>
        <taxon>Eurotiomycetidae</taxon>
        <taxon>Eurotiales</taxon>
        <taxon>Aspergillaceae</taxon>
        <taxon>Penicillium</taxon>
    </lineage>
</organism>
<protein>
    <submittedName>
        <fullName evidence="1">Uncharacterized protein</fullName>
    </submittedName>
</protein>
<sequence>MANSQHLISLKLGTPNTAEFDMVLQYDLVIVNAVANGKIRALVDSFTNEELAGAELIDAEYVEPSSLRKKKKTICLIFCL</sequence>
<evidence type="ECO:0000313" key="2">
    <source>
        <dbReference type="Proteomes" id="UP001147746"/>
    </source>
</evidence>
<dbReference type="Proteomes" id="UP001147746">
    <property type="component" value="Unassembled WGS sequence"/>
</dbReference>
<name>A0A9W9PKW0_9EURO</name>
<dbReference type="AlphaFoldDB" id="A0A9W9PKW0"/>
<evidence type="ECO:0000313" key="1">
    <source>
        <dbReference type="EMBL" id="KAJ5298992.1"/>
    </source>
</evidence>
<accession>A0A9W9PKW0</accession>
<reference evidence="1" key="2">
    <citation type="journal article" date="2023" name="IMA Fungus">
        <title>Comparative genomic study of the Penicillium genus elucidates a diverse pangenome and 15 lateral gene transfer events.</title>
        <authorList>
            <person name="Petersen C."/>
            <person name="Sorensen T."/>
            <person name="Nielsen M.R."/>
            <person name="Sondergaard T.E."/>
            <person name="Sorensen J.L."/>
            <person name="Fitzpatrick D.A."/>
            <person name="Frisvad J.C."/>
            <person name="Nielsen K.L."/>
        </authorList>
    </citation>
    <scope>NUCLEOTIDE SEQUENCE</scope>
    <source>
        <strain evidence="1">IBT 21472</strain>
    </source>
</reference>
<comment type="caution">
    <text evidence="1">The sequence shown here is derived from an EMBL/GenBank/DDBJ whole genome shotgun (WGS) entry which is preliminary data.</text>
</comment>
<gene>
    <name evidence="1" type="ORF">N7476_010549</name>
</gene>
<proteinExistence type="predicted"/>